<reference evidence="1" key="1">
    <citation type="journal article" date="2020" name="mSystems">
        <title>Genome- and Community-Level Interaction Insights into Carbon Utilization and Element Cycling Functions of Hydrothermarchaeota in Hydrothermal Sediment.</title>
        <authorList>
            <person name="Zhou Z."/>
            <person name="Liu Y."/>
            <person name="Xu W."/>
            <person name="Pan J."/>
            <person name="Luo Z.H."/>
            <person name="Li M."/>
        </authorList>
    </citation>
    <scope>NUCLEOTIDE SEQUENCE [LARGE SCALE GENOMIC DNA]</scope>
    <source>
        <strain evidence="1">SpSt-210</strain>
    </source>
</reference>
<dbReference type="EMBL" id="DSIY01000079">
    <property type="protein sequence ID" value="HEG90508.1"/>
    <property type="molecule type" value="Genomic_DNA"/>
</dbReference>
<comment type="caution">
    <text evidence="1">The sequence shown here is derived from an EMBL/GenBank/DDBJ whole genome shotgun (WGS) entry which is preliminary data.</text>
</comment>
<protein>
    <submittedName>
        <fullName evidence="1">Uncharacterized protein</fullName>
    </submittedName>
</protein>
<name>A0A831T9Y4_9BACT</name>
<proteinExistence type="predicted"/>
<accession>A0A831T9Y4</accession>
<gene>
    <name evidence="1" type="ORF">ENP34_03565</name>
</gene>
<dbReference type="AlphaFoldDB" id="A0A831T9Y4"/>
<sequence length="192" mass="20441">MSDAEWDAGNGTARIGWVQVELEAGVEPAQALPPLIQCFYDTLRRFGVVEISGLQMTASYLPAAGESSAWDLRTGLNWFTPALGPRAEALVAFDSGLLQGRSGAEFAARLQRMSGSLFEFGPLVPVPAQHSIQIPVEAPIDVVLSPAQWGVSVRLPEWSASAVAWALAVVVDAARASGPGTRNFSVRLTRVP</sequence>
<evidence type="ECO:0000313" key="1">
    <source>
        <dbReference type="EMBL" id="HEG90508.1"/>
    </source>
</evidence>
<organism evidence="1">
    <name type="scientific">Thermorudis peleae</name>
    <dbReference type="NCBI Taxonomy" id="1382356"/>
    <lineage>
        <taxon>Bacteria</taxon>
        <taxon>Pseudomonadati</taxon>
        <taxon>Thermomicrobiota</taxon>
        <taxon>Thermomicrobia</taxon>
        <taxon>Thermomicrobia incertae sedis</taxon>
        <taxon>Thermorudis</taxon>
    </lineage>
</organism>